<dbReference type="AlphaFoldDB" id="A0A9W7FSK5"/>
<feature type="transmembrane region" description="Helical" evidence="2">
    <location>
        <begin position="104"/>
        <end position="121"/>
    </location>
</feature>
<feature type="compositionally biased region" description="Low complexity" evidence="1">
    <location>
        <begin position="14"/>
        <end position="29"/>
    </location>
</feature>
<name>A0A9W7FSK5_9STRA</name>
<evidence type="ECO:0000256" key="2">
    <source>
        <dbReference type="SAM" id="Phobius"/>
    </source>
</evidence>
<dbReference type="OrthoDB" id="10621514at2759"/>
<feature type="compositionally biased region" description="Basic and acidic residues" evidence="1">
    <location>
        <begin position="137"/>
        <end position="152"/>
    </location>
</feature>
<keyword evidence="4" id="KW-1185">Reference proteome</keyword>
<sequence length="238" mass="25160">MNKRTLGGKKGKDSTSTSPTNAPTTSVPTKTPTIAPTSAPSDAPTSVSPTITTFSPSTSPSASPTISPTNTSLSPATAQPTTGINAPELTTAEASPISKAHSSLIIGSSLTALGFIFLAAFQRRRSKSYISRTKPPRMKEGESRGRQKRLDESPNVCIEVYEEYGDPEPPSSFASSTDLTVFTDMLPVLAKVPLACPCCKGAPVHIRHCPTCADSYFTKTDIPEEIATKTEVKEEIAQ</sequence>
<accession>A0A9W7FSK5</accession>
<evidence type="ECO:0000313" key="3">
    <source>
        <dbReference type="EMBL" id="GMI17296.1"/>
    </source>
</evidence>
<feature type="region of interest" description="Disordered" evidence="1">
    <location>
        <begin position="1"/>
        <end position="84"/>
    </location>
</feature>
<keyword evidence="2" id="KW-0472">Membrane</keyword>
<evidence type="ECO:0000256" key="1">
    <source>
        <dbReference type="SAM" id="MobiDB-lite"/>
    </source>
</evidence>
<feature type="region of interest" description="Disordered" evidence="1">
    <location>
        <begin position="129"/>
        <end position="152"/>
    </location>
</feature>
<organism evidence="3 4">
    <name type="scientific">Triparma laevis f. longispina</name>
    <dbReference type="NCBI Taxonomy" id="1714387"/>
    <lineage>
        <taxon>Eukaryota</taxon>
        <taxon>Sar</taxon>
        <taxon>Stramenopiles</taxon>
        <taxon>Ochrophyta</taxon>
        <taxon>Bolidophyceae</taxon>
        <taxon>Parmales</taxon>
        <taxon>Triparmaceae</taxon>
        <taxon>Triparma</taxon>
    </lineage>
</organism>
<keyword evidence="2" id="KW-1133">Transmembrane helix</keyword>
<reference evidence="4" key="1">
    <citation type="journal article" date="2023" name="Commun. Biol.">
        <title>Genome analysis of Parmales, the sister group of diatoms, reveals the evolutionary specialization of diatoms from phago-mixotrophs to photoautotrophs.</title>
        <authorList>
            <person name="Ban H."/>
            <person name="Sato S."/>
            <person name="Yoshikawa S."/>
            <person name="Yamada K."/>
            <person name="Nakamura Y."/>
            <person name="Ichinomiya M."/>
            <person name="Sato N."/>
            <person name="Blanc-Mathieu R."/>
            <person name="Endo H."/>
            <person name="Kuwata A."/>
            <person name="Ogata H."/>
        </authorList>
    </citation>
    <scope>NUCLEOTIDE SEQUENCE [LARGE SCALE GENOMIC DNA]</scope>
    <source>
        <strain evidence="4">NIES 3700</strain>
    </source>
</reference>
<feature type="compositionally biased region" description="Polar residues" evidence="1">
    <location>
        <begin position="30"/>
        <end position="40"/>
    </location>
</feature>
<proteinExistence type="predicted"/>
<feature type="compositionally biased region" description="Low complexity" evidence="1">
    <location>
        <begin position="44"/>
        <end position="72"/>
    </location>
</feature>
<keyword evidence="2" id="KW-0812">Transmembrane</keyword>
<comment type="caution">
    <text evidence="3">The sequence shown here is derived from an EMBL/GenBank/DDBJ whole genome shotgun (WGS) entry which is preliminary data.</text>
</comment>
<gene>
    <name evidence="3" type="ORF">TrLO_g668</name>
</gene>
<evidence type="ECO:0000313" key="4">
    <source>
        <dbReference type="Proteomes" id="UP001165122"/>
    </source>
</evidence>
<feature type="compositionally biased region" description="Polar residues" evidence="1">
    <location>
        <begin position="73"/>
        <end position="84"/>
    </location>
</feature>
<protein>
    <submittedName>
        <fullName evidence="3">Uncharacterized protein</fullName>
    </submittedName>
</protein>
<dbReference type="EMBL" id="BRXW01000287">
    <property type="protein sequence ID" value="GMI17296.1"/>
    <property type="molecule type" value="Genomic_DNA"/>
</dbReference>
<dbReference type="Proteomes" id="UP001165122">
    <property type="component" value="Unassembled WGS sequence"/>
</dbReference>